<accession>A0A9C7PW79</accession>
<dbReference type="InterPro" id="IPR011989">
    <property type="entry name" value="ARM-like"/>
</dbReference>
<organism evidence="2 3">
    <name type="scientific">Galdieria partita</name>
    <dbReference type="NCBI Taxonomy" id="83374"/>
    <lineage>
        <taxon>Eukaryota</taxon>
        <taxon>Rhodophyta</taxon>
        <taxon>Bangiophyceae</taxon>
        <taxon>Galdieriales</taxon>
        <taxon>Galdieriaceae</taxon>
        <taxon>Galdieria</taxon>
    </lineage>
</organism>
<dbReference type="GO" id="GO:0000159">
    <property type="term" value="C:protein phosphatase type 2A complex"/>
    <property type="evidence" value="ECO:0007669"/>
    <property type="project" value="InterPro"/>
</dbReference>
<evidence type="ECO:0000256" key="1">
    <source>
        <dbReference type="SAM" id="MobiDB-lite"/>
    </source>
</evidence>
<dbReference type="InterPro" id="IPR016024">
    <property type="entry name" value="ARM-type_fold"/>
</dbReference>
<reference evidence="2" key="1">
    <citation type="journal article" date="2022" name="Proc. Natl. Acad. Sci. U.S.A.">
        <title>Life cycle and functional genomics of the unicellular red alga Galdieria for elucidating algal and plant evolution and industrial use.</title>
        <authorList>
            <person name="Hirooka S."/>
            <person name="Itabashi T."/>
            <person name="Ichinose T.M."/>
            <person name="Onuma R."/>
            <person name="Fujiwara T."/>
            <person name="Yamashita S."/>
            <person name="Jong L.W."/>
            <person name="Tomita R."/>
            <person name="Iwane A.H."/>
            <person name="Miyagishima S.Y."/>
        </authorList>
    </citation>
    <scope>NUCLEOTIDE SEQUENCE</scope>
    <source>
        <strain evidence="2">NBRC 102759</strain>
    </source>
</reference>
<sequence>MSKRKTSCYSSDVEKELMDDGYPLPTLGSLHESHLRKEIFVKKLLLCKSFCSFSKRSKGKSGVLRLRSEWIEVRKRILFELIDYVSVTDDSLDEEPLQLVVNLVEELICSERPPVPAHYNQSSLFYPKDKSDVPTSFEVVEEETSIEDTEWSIIQLVYELFIQMITTDGLDIKCCLKYITESFISKIFHLFRIGDIRERDYLKTIIHRIYRRFIRRRSFLRIKINEFLFSYIFEGEPCYGIREILEIQSSIVHGFAVPLKEEHKDTLFRYLMPLHRKAELEIFFPQLLSCVHSFAEKDPTLIPSILSRLCSGWPSCNSMKQILYINVVEIVLQSVTENVFAKISRAVWLELSKCTCCPHFQVAERAISLWNDTRLVKMMASYRKELFISLFESLDTVIEKHWCKSVCSIALKVKQQWMRTIPDFFQRHQQKSFDYGRTMDTSYPKRKKENESPSLVGNSASVTSLIETSRDFVKACTEYKVESI</sequence>
<dbReference type="EMBL" id="BQMJ01000023">
    <property type="protein sequence ID" value="GJQ11329.1"/>
    <property type="molecule type" value="Genomic_DNA"/>
</dbReference>
<dbReference type="PANTHER" id="PTHR10257">
    <property type="entry name" value="SERINE/THREONINE PROTEIN PHOSPHATASE 2A PP2A REGULATORY SUBUNIT B"/>
    <property type="match status" value="1"/>
</dbReference>
<dbReference type="Proteomes" id="UP001061958">
    <property type="component" value="Unassembled WGS sequence"/>
</dbReference>
<evidence type="ECO:0008006" key="4">
    <source>
        <dbReference type="Google" id="ProtNLM"/>
    </source>
</evidence>
<reference evidence="2" key="2">
    <citation type="submission" date="2022-01" db="EMBL/GenBank/DDBJ databases">
        <authorList>
            <person name="Hirooka S."/>
            <person name="Miyagishima S.Y."/>
        </authorList>
    </citation>
    <scope>NUCLEOTIDE SEQUENCE</scope>
    <source>
        <strain evidence="2">NBRC 102759</strain>
    </source>
</reference>
<keyword evidence="3" id="KW-1185">Reference proteome</keyword>
<evidence type="ECO:0000313" key="2">
    <source>
        <dbReference type="EMBL" id="GJQ11329.1"/>
    </source>
</evidence>
<dbReference type="Gene3D" id="1.25.10.10">
    <property type="entry name" value="Leucine-rich Repeat Variant"/>
    <property type="match status" value="1"/>
</dbReference>
<feature type="region of interest" description="Disordered" evidence="1">
    <location>
        <begin position="436"/>
        <end position="456"/>
    </location>
</feature>
<dbReference type="AlphaFoldDB" id="A0A9C7PW79"/>
<name>A0A9C7PW79_9RHOD</name>
<dbReference type="InterPro" id="IPR002554">
    <property type="entry name" value="PP2A_B56"/>
</dbReference>
<dbReference type="SUPFAM" id="SSF48371">
    <property type="entry name" value="ARM repeat"/>
    <property type="match status" value="1"/>
</dbReference>
<dbReference type="OrthoDB" id="10264446at2759"/>
<proteinExistence type="predicted"/>
<evidence type="ECO:0000313" key="3">
    <source>
        <dbReference type="Proteomes" id="UP001061958"/>
    </source>
</evidence>
<dbReference type="GO" id="GO:0007165">
    <property type="term" value="P:signal transduction"/>
    <property type="evidence" value="ECO:0007669"/>
    <property type="project" value="InterPro"/>
</dbReference>
<protein>
    <recommendedName>
        <fullName evidence="4">Serine/threonine protein phosphatase 2A regulatory subunit</fullName>
    </recommendedName>
</protein>
<dbReference type="Pfam" id="PF01603">
    <property type="entry name" value="B56"/>
    <property type="match status" value="1"/>
</dbReference>
<gene>
    <name evidence="2" type="ORF">GpartN1_g3120.t1</name>
</gene>
<comment type="caution">
    <text evidence="2">The sequence shown here is derived from an EMBL/GenBank/DDBJ whole genome shotgun (WGS) entry which is preliminary data.</text>
</comment>
<dbReference type="PANTHER" id="PTHR10257:SF3">
    <property type="entry name" value="SERINE_THREONINE-PROTEIN PHOSPHATASE 2A 56 KDA REGULATORY SUBUNIT GAMMA ISOFORM"/>
    <property type="match status" value="1"/>
</dbReference>
<dbReference type="FunFam" id="1.25.10.10:FF:000331">
    <property type="entry name" value="Phosphoprotein phosphatase, putative"/>
    <property type="match status" value="1"/>
</dbReference>
<dbReference type="GO" id="GO:0019888">
    <property type="term" value="F:protein phosphatase regulator activity"/>
    <property type="evidence" value="ECO:0007669"/>
    <property type="project" value="InterPro"/>
</dbReference>